<dbReference type="AlphaFoldDB" id="A0A8H2XQ98"/>
<evidence type="ECO:0000313" key="15">
    <source>
        <dbReference type="EMBL" id="CAE6432752.1"/>
    </source>
</evidence>
<dbReference type="InterPro" id="IPR050765">
    <property type="entry name" value="Riboflavin_Biosynth_HTPR"/>
</dbReference>
<comment type="pathway">
    <text evidence="2">Cofactor biosynthesis; riboflavin biosynthesis.</text>
</comment>
<dbReference type="GO" id="GO:0009231">
    <property type="term" value="P:riboflavin biosynthetic process"/>
    <property type="evidence" value="ECO:0007669"/>
    <property type="project" value="UniProtKB-KW"/>
</dbReference>
<dbReference type="InterPro" id="IPR036249">
    <property type="entry name" value="Thioredoxin-like_sf"/>
</dbReference>
<dbReference type="Proteomes" id="UP000663888">
    <property type="component" value="Unassembled WGS sequence"/>
</dbReference>
<sequence>MSSTTEPPKFLKSVISARDSAPRTSEQQKRARVTLTYAQSLDAKIAGAGGLPLTISCDESMVMTHWLRTMHQGILVGVQTILNDDPQLNVRRLPPRETPYPCPRPIILDSYLRTPPTCKLLQNFAAGNGLAPYIIYGMPLLDFGESKEIKRRKVVLEEAGAILITGFEQDGQIDLAGAMRLLKHRGIGSVMVEGGQRVISSMLTGRHADGSPLVDALIITVAPNLIGFDGVGVLQQGKKVRLGPYFQCHSDPAQLPALKHIQSEQFDITSLPQLNRILEEAAESKKLTILDFYSTTCRPCKAIAPSYETFAEKYNNVVFLKCDIGAAESVADEYGITTVPAFMFLKNEIKVDQVHGAGEISVKALETAIQKHDTGN</sequence>
<dbReference type="InterPro" id="IPR024072">
    <property type="entry name" value="DHFR-like_dom_sf"/>
</dbReference>
<keyword evidence="6" id="KW-0686">Riboflavin biosynthesis</keyword>
<evidence type="ECO:0000256" key="5">
    <source>
        <dbReference type="ARBA" id="ARBA00015035"/>
    </source>
</evidence>
<dbReference type="PROSITE" id="PS51352">
    <property type="entry name" value="THIOREDOXIN_2"/>
    <property type="match status" value="1"/>
</dbReference>
<evidence type="ECO:0000259" key="14">
    <source>
        <dbReference type="PROSITE" id="PS51352"/>
    </source>
</evidence>
<evidence type="ECO:0000256" key="8">
    <source>
        <dbReference type="ARBA" id="ARBA00023002"/>
    </source>
</evidence>
<dbReference type="Gene3D" id="3.40.430.10">
    <property type="entry name" value="Dihydrofolate Reductase, subunit A"/>
    <property type="match status" value="1"/>
</dbReference>
<feature type="domain" description="Thioredoxin" evidence="14">
    <location>
        <begin position="249"/>
        <end position="374"/>
    </location>
</feature>
<gene>
    <name evidence="15" type="ORF">RDB_LOCUS37431</name>
</gene>
<dbReference type="Pfam" id="PF00085">
    <property type="entry name" value="Thioredoxin"/>
    <property type="match status" value="1"/>
</dbReference>
<evidence type="ECO:0000256" key="3">
    <source>
        <dbReference type="ARBA" id="ARBA00009723"/>
    </source>
</evidence>
<accession>A0A8H2XQ98</accession>
<proteinExistence type="inferred from homology"/>
<reference evidence="15" key="1">
    <citation type="submission" date="2021-01" db="EMBL/GenBank/DDBJ databases">
        <authorList>
            <person name="Kaushik A."/>
        </authorList>
    </citation>
    <scope>NUCLEOTIDE SEQUENCE</scope>
    <source>
        <strain evidence="15">AG4-R118</strain>
    </source>
</reference>
<dbReference type="GO" id="GO:0008703">
    <property type="term" value="F:5-amino-6-(5-phosphoribosylamino)uracil reductase activity"/>
    <property type="evidence" value="ECO:0007669"/>
    <property type="project" value="InterPro"/>
</dbReference>
<evidence type="ECO:0000256" key="9">
    <source>
        <dbReference type="ARBA" id="ARBA00030073"/>
    </source>
</evidence>
<dbReference type="Pfam" id="PF01872">
    <property type="entry name" value="RibD_C"/>
    <property type="match status" value="1"/>
</dbReference>
<dbReference type="Gene3D" id="3.40.30.10">
    <property type="entry name" value="Glutaredoxin"/>
    <property type="match status" value="1"/>
</dbReference>
<evidence type="ECO:0000256" key="13">
    <source>
        <dbReference type="SAM" id="MobiDB-lite"/>
    </source>
</evidence>
<evidence type="ECO:0000256" key="12">
    <source>
        <dbReference type="ARBA" id="ARBA00049020"/>
    </source>
</evidence>
<dbReference type="InterPro" id="IPR013766">
    <property type="entry name" value="Thioredoxin_domain"/>
</dbReference>
<evidence type="ECO:0000256" key="11">
    <source>
        <dbReference type="ARBA" id="ARBA00047550"/>
    </source>
</evidence>
<dbReference type="InterPro" id="IPR002734">
    <property type="entry name" value="RibDG_C"/>
</dbReference>
<evidence type="ECO:0000256" key="7">
    <source>
        <dbReference type="ARBA" id="ARBA00022857"/>
    </source>
</evidence>
<dbReference type="EC" id="1.1.1.302" evidence="4"/>
<dbReference type="PANTHER" id="PTHR38011:SF7">
    <property type="entry name" value="2,5-DIAMINO-6-RIBOSYLAMINO-4(3H)-PYRIMIDINONE 5'-PHOSPHATE REDUCTASE"/>
    <property type="match status" value="1"/>
</dbReference>
<evidence type="ECO:0000256" key="10">
    <source>
        <dbReference type="ARBA" id="ARBA00031630"/>
    </source>
</evidence>
<feature type="region of interest" description="Disordered" evidence="13">
    <location>
        <begin position="1"/>
        <end position="29"/>
    </location>
</feature>
<comment type="similarity">
    <text evidence="3">Belongs to the HTP reductase family.</text>
</comment>
<comment type="catalytic activity">
    <reaction evidence="12">
        <text>2,5-diamino-6-(1-D-ribitylamino)pyrimidin-4(3H)-one 5'-phosphate + NADP(+) = 2,5-diamino-6-(1-D-ribosylamino)pyrimidin-4(3H)-one 5'-phosphate + NADPH + H(+)</text>
        <dbReference type="Rhea" id="RHEA:27278"/>
        <dbReference type="ChEBI" id="CHEBI:15378"/>
        <dbReference type="ChEBI" id="CHEBI:57783"/>
        <dbReference type="ChEBI" id="CHEBI:58349"/>
        <dbReference type="ChEBI" id="CHEBI:58890"/>
        <dbReference type="ChEBI" id="CHEBI:59545"/>
        <dbReference type="EC" id="1.1.1.302"/>
    </reaction>
</comment>
<keyword evidence="8" id="KW-0560">Oxidoreductase</keyword>
<comment type="function">
    <text evidence="1">Catalyzes an early step in riboflavin biosynthesis, the NADPH-dependent reduction of the ribose side chain of 2,5-diamino-6-ribosylamino-4(3H)-pyrimidinone 5'-phosphate, yielding 2,5-diamino-6-ribitylamino-4(3H)-pyrimidinone 5'-phosphate.</text>
</comment>
<name>A0A8H2XQ98_9AGAM</name>
<protein>
    <recommendedName>
        <fullName evidence="5">2,5-diamino-6-ribosylamino-4(3H)-pyrimidinone 5'-phosphate reductase</fullName>
        <ecNumber evidence="4">1.1.1.302</ecNumber>
    </recommendedName>
    <alternativeName>
        <fullName evidence="10">2,5-diamino-6-(5-phospho-D-ribosylamino)pyrimidin-4(3H)-one reductase</fullName>
    </alternativeName>
    <alternativeName>
        <fullName evidence="9">2,5-diamino-6-ribitylamino-4(3H)-pyrimidinone 5'-phosphate synthase</fullName>
    </alternativeName>
</protein>
<evidence type="ECO:0000256" key="1">
    <source>
        <dbReference type="ARBA" id="ARBA00003555"/>
    </source>
</evidence>
<evidence type="ECO:0000256" key="2">
    <source>
        <dbReference type="ARBA" id="ARBA00005104"/>
    </source>
</evidence>
<dbReference type="PANTHER" id="PTHR38011">
    <property type="entry name" value="DIHYDROFOLATE REDUCTASE FAMILY PROTEIN (AFU_ORTHOLOGUE AFUA_8G06820)"/>
    <property type="match status" value="1"/>
</dbReference>
<dbReference type="CDD" id="cd02947">
    <property type="entry name" value="TRX_family"/>
    <property type="match status" value="1"/>
</dbReference>
<evidence type="ECO:0000313" key="16">
    <source>
        <dbReference type="Proteomes" id="UP000663888"/>
    </source>
</evidence>
<comment type="catalytic activity">
    <reaction evidence="11">
        <text>2,5-diamino-6-(1-D-ribitylamino)pyrimidin-4(3H)-one 5'-phosphate + NAD(+) = 2,5-diamino-6-(1-D-ribosylamino)pyrimidin-4(3H)-one 5'-phosphate + NADH + H(+)</text>
        <dbReference type="Rhea" id="RHEA:27274"/>
        <dbReference type="ChEBI" id="CHEBI:15378"/>
        <dbReference type="ChEBI" id="CHEBI:57540"/>
        <dbReference type="ChEBI" id="CHEBI:57945"/>
        <dbReference type="ChEBI" id="CHEBI:58890"/>
        <dbReference type="ChEBI" id="CHEBI:59545"/>
        <dbReference type="EC" id="1.1.1.302"/>
    </reaction>
</comment>
<evidence type="ECO:0000256" key="4">
    <source>
        <dbReference type="ARBA" id="ARBA00012851"/>
    </source>
</evidence>
<dbReference type="SUPFAM" id="SSF52833">
    <property type="entry name" value="Thioredoxin-like"/>
    <property type="match status" value="1"/>
</dbReference>
<evidence type="ECO:0000256" key="6">
    <source>
        <dbReference type="ARBA" id="ARBA00022619"/>
    </source>
</evidence>
<dbReference type="SUPFAM" id="SSF53597">
    <property type="entry name" value="Dihydrofolate reductase-like"/>
    <property type="match status" value="1"/>
</dbReference>
<organism evidence="15 16">
    <name type="scientific">Rhizoctonia solani</name>
    <dbReference type="NCBI Taxonomy" id="456999"/>
    <lineage>
        <taxon>Eukaryota</taxon>
        <taxon>Fungi</taxon>
        <taxon>Dikarya</taxon>
        <taxon>Basidiomycota</taxon>
        <taxon>Agaricomycotina</taxon>
        <taxon>Agaricomycetes</taxon>
        <taxon>Cantharellales</taxon>
        <taxon>Ceratobasidiaceae</taxon>
        <taxon>Rhizoctonia</taxon>
    </lineage>
</organism>
<comment type="caution">
    <text evidence="15">The sequence shown here is derived from an EMBL/GenBank/DDBJ whole genome shotgun (WGS) entry which is preliminary data.</text>
</comment>
<keyword evidence="7" id="KW-0521">NADP</keyword>
<dbReference type="EMBL" id="CAJMWX010000820">
    <property type="protein sequence ID" value="CAE6432752.1"/>
    <property type="molecule type" value="Genomic_DNA"/>
</dbReference>